<protein>
    <submittedName>
        <fullName evidence="1">Uncharacterized protein</fullName>
    </submittedName>
</protein>
<proteinExistence type="predicted"/>
<name>A0A0C5BRU1_9MICO</name>
<organism evidence="1 3">
    <name type="scientific">Rathayibacter toxicus</name>
    <dbReference type="NCBI Taxonomy" id="145458"/>
    <lineage>
        <taxon>Bacteria</taxon>
        <taxon>Bacillati</taxon>
        <taxon>Actinomycetota</taxon>
        <taxon>Actinomycetes</taxon>
        <taxon>Micrococcales</taxon>
        <taxon>Microbacteriaceae</taxon>
        <taxon>Rathayibacter</taxon>
    </lineage>
</organism>
<dbReference type="PATRIC" id="fig|145458.7.peg.1007"/>
<dbReference type="KEGG" id="rtc:APU90_02120"/>
<comment type="caution">
    <text evidence="1">The sequence shown here is derived from an EMBL/GenBank/DDBJ whole genome shotgun (WGS) entry which is preliminary data.</text>
</comment>
<evidence type="ECO:0000313" key="4">
    <source>
        <dbReference type="Proteomes" id="UP000237966"/>
    </source>
</evidence>
<gene>
    <name evidence="2" type="ORF">C5C51_04135</name>
    <name evidence="1" type="ORF">VT73_05515</name>
</gene>
<evidence type="ECO:0000313" key="1">
    <source>
        <dbReference type="EMBL" id="KKM45842.1"/>
    </source>
</evidence>
<dbReference type="EMBL" id="LBFI01000031">
    <property type="protein sequence ID" value="KKM45842.1"/>
    <property type="molecule type" value="Genomic_DNA"/>
</dbReference>
<dbReference type="AlphaFoldDB" id="A0A0C5BRU1"/>
<evidence type="ECO:0000313" key="2">
    <source>
        <dbReference type="EMBL" id="PPI15652.1"/>
    </source>
</evidence>
<accession>A0A0C5BRU1</accession>
<dbReference type="KEGG" id="rtx:TI83_04355"/>
<reference evidence="2 4" key="2">
    <citation type="submission" date="2018-02" db="EMBL/GenBank/DDBJ databases">
        <title>Bacteriophage NCPPB3778 and a type I-E CRISPR drive the evolution of the US Biological Select Agent, Rathayibacter toxicus.</title>
        <authorList>
            <person name="Davis E.W.II."/>
            <person name="Tabima J.F."/>
            <person name="Weisberg A.J."/>
            <person name="Lopes L.D."/>
            <person name="Wiseman M.S."/>
            <person name="Wiseman M.S."/>
            <person name="Pupko T."/>
            <person name="Belcher M.S."/>
            <person name="Sechler A.J."/>
            <person name="Tancos M.A."/>
            <person name="Schroeder B.K."/>
            <person name="Murray T.D."/>
            <person name="Luster D.G."/>
            <person name="Schneider W.L."/>
            <person name="Rogers E."/>
            <person name="Andreote F.D."/>
            <person name="Grunwald N.J."/>
            <person name="Putnam M.L."/>
            <person name="Chang J.H."/>
        </authorList>
    </citation>
    <scope>NUCLEOTIDE SEQUENCE [LARGE SCALE GENOMIC DNA]</scope>
    <source>
        <strain evidence="2 4">FH99</strain>
    </source>
</reference>
<reference evidence="1 3" key="1">
    <citation type="submission" date="2015-04" db="EMBL/GenBank/DDBJ databases">
        <title>Draft genome sequence of Rathayibacter toxicus strain FH-142 (AKA 70134 or CS 32), a Western Australian isolate.</title>
        <authorList>
            <consortium name="Consortium for Microbial Forensics and Genomics (microFORGE)"/>
            <person name="Knight B.M."/>
            <person name="Roberts D.P."/>
            <person name="Lin D."/>
            <person name="Hari K."/>
            <person name="Fletcher J."/>
            <person name="Melcher U."/>
            <person name="Blagden T."/>
            <person name="Luster D.G."/>
            <person name="Sechler A.J."/>
            <person name="Schneider W.L."/>
            <person name="Winegar R.A."/>
        </authorList>
    </citation>
    <scope>NUCLEOTIDE SEQUENCE [LARGE SCALE GENOMIC DNA]</scope>
    <source>
        <strain evidence="1 3">FH142</strain>
    </source>
</reference>
<dbReference type="Proteomes" id="UP000052979">
    <property type="component" value="Unassembled WGS sequence"/>
</dbReference>
<dbReference type="EMBL" id="PSWU01000006">
    <property type="protein sequence ID" value="PPI15652.1"/>
    <property type="molecule type" value="Genomic_DNA"/>
</dbReference>
<evidence type="ECO:0000313" key="3">
    <source>
        <dbReference type="Proteomes" id="UP000052979"/>
    </source>
</evidence>
<keyword evidence="3" id="KW-1185">Reference proteome</keyword>
<dbReference type="Proteomes" id="UP000237966">
    <property type="component" value="Unassembled WGS sequence"/>
</dbReference>
<sequence>MAKYAGIVLGRVVCYSMKVRALFALPVGIARRAGLGRRIDAVEELSCHIPLVIARAAAHVAGPRKVNCSLDHRFSIALSSVMGNRH</sequence>